<keyword evidence="8" id="KW-0653">Protein transport</keyword>
<evidence type="ECO:0000256" key="7">
    <source>
        <dbReference type="ARBA" id="ARBA00022892"/>
    </source>
</evidence>
<dbReference type="InterPro" id="IPR002553">
    <property type="entry name" value="Clathrin/coatomer_adapt-like_N"/>
</dbReference>
<comment type="subcellular location">
    <subcellularLocation>
        <location evidence="2">Cytoplasmic vesicle</location>
        <location evidence="2">COPI-coated vesicle membrane</location>
        <topology evidence="2">Peripheral membrane protein</topology>
        <orientation evidence="2">Cytoplasmic side</orientation>
    </subcellularLocation>
    <subcellularLocation>
        <location evidence="1">Golgi apparatus membrane</location>
        <topology evidence="1">Peripheral membrane protein</topology>
        <orientation evidence="1">Cytoplasmic side</orientation>
    </subcellularLocation>
</comment>
<dbReference type="GO" id="GO:0016192">
    <property type="term" value="P:vesicle-mediated transport"/>
    <property type="evidence" value="ECO:0007669"/>
    <property type="project" value="UniProtKB-KW"/>
</dbReference>
<proteinExistence type="inferred from homology"/>
<keyword evidence="6" id="KW-0677">Repeat</keyword>
<evidence type="ECO:0000256" key="4">
    <source>
        <dbReference type="ARBA" id="ARBA00022448"/>
    </source>
</evidence>
<dbReference type="SUPFAM" id="SSF48371">
    <property type="entry name" value="ARM repeat"/>
    <property type="match status" value="1"/>
</dbReference>
<dbReference type="GO" id="GO:0006886">
    <property type="term" value="P:intracellular protein transport"/>
    <property type="evidence" value="ECO:0007669"/>
    <property type="project" value="InterPro"/>
</dbReference>
<evidence type="ECO:0000256" key="8">
    <source>
        <dbReference type="ARBA" id="ARBA00022927"/>
    </source>
</evidence>
<dbReference type="InterPro" id="IPR016024">
    <property type="entry name" value="ARM-type_fold"/>
</dbReference>
<keyword evidence="11" id="KW-0968">Cytoplasmic vesicle</keyword>
<dbReference type="InterPro" id="IPR011989">
    <property type="entry name" value="ARM-like"/>
</dbReference>
<comment type="similarity">
    <text evidence="3">Belongs to the COPG family.</text>
</comment>
<keyword evidence="5" id="KW-0963">Cytoplasm</keyword>
<organism evidence="13">
    <name type="scientific">Zea mays</name>
    <name type="common">Maize</name>
    <dbReference type="NCBI Taxonomy" id="4577"/>
    <lineage>
        <taxon>Eukaryota</taxon>
        <taxon>Viridiplantae</taxon>
        <taxon>Streptophyta</taxon>
        <taxon>Embryophyta</taxon>
        <taxon>Tracheophyta</taxon>
        <taxon>Spermatophyta</taxon>
        <taxon>Magnoliopsida</taxon>
        <taxon>Liliopsida</taxon>
        <taxon>Poales</taxon>
        <taxon>Poaceae</taxon>
        <taxon>PACMAD clade</taxon>
        <taxon>Panicoideae</taxon>
        <taxon>Andropogonodae</taxon>
        <taxon>Andropogoneae</taxon>
        <taxon>Tripsacinae</taxon>
        <taxon>Zea</taxon>
    </lineage>
</organism>
<keyword evidence="9" id="KW-0333">Golgi apparatus</keyword>
<evidence type="ECO:0000256" key="11">
    <source>
        <dbReference type="ARBA" id="ARBA00023329"/>
    </source>
</evidence>
<evidence type="ECO:0000256" key="6">
    <source>
        <dbReference type="ARBA" id="ARBA00022737"/>
    </source>
</evidence>
<keyword evidence="10" id="KW-0472">Membrane</keyword>
<dbReference type="Pfam" id="PF01602">
    <property type="entry name" value="Adaptin_N"/>
    <property type="match status" value="1"/>
</dbReference>
<name>A0A1D6HV51_MAIZE</name>
<dbReference type="EMBL" id="CM007650">
    <property type="protein sequence ID" value="ONM52168.1"/>
    <property type="molecule type" value="Genomic_DNA"/>
</dbReference>
<dbReference type="AlphaFoldDB" id="A0A1D6HV51"/>
<evidence type="ECO:0000259" key="12">
    <source>
        <dbReference type="Pfam" id="PF01602"/>
    </source>
</evidence>
<dbReference type="GO" id="GO:0030663">
    <property type="term" value="C:COPI-coated vesicle membrane"/>
    <property type="evidence" value="ECO:0007669"/>
    <property type="project" value="UniProtKB-SubCell"/>
</dbReference>
<dbReference type="InterPro" id="IPR017106">
    <property type="entry name" value="Coatomer_gsu"/>
</dbReference>
<sequence length="442" mass="49562">MVYLMIKELSPSADEVIIVTSSLMKDMNSKTDMYRANAIRVLCRIIDSTLLTQIERYLKQAIVDKNPVVASAALVSGIYLLQTSPEVVKRWSNEVQEAVQSRAALVQFHALALLHQIRQNDRLAVSKLVTSLTRGSVRSPLAQCLLIRYTSQVIRESGVYQGGDRPFFDFLESCLRNKAEMVILEAARAITELNGVTSRELTPAITVLQLFLSSSKPVLRFAAVRTLNKVASTHPLAVTNCNIDMESLISDQNRSVATLAITTLLKTGNESSVDRLMKQMTNFMSDIADEFKIVVVEAIRSLCLKFPLKYRSLMNFLSNILREEGGFEYKKAIVDSIIILIRDIPDAKESGLFHLCEFIEDCEFTYLSTQILHFLGNEGPKTSDPSKYIRYIYNRVILENATVRASAVSTLAKFGALVDSLKVHTHLFYFNVFLSSLAYLCS</sequence>
<evidence type="ECO:0000256" key="10">
    <source>
        <dbReference type="ARBA" id="ARBA00023136"/>
    </source>
</evidence>
<dbReference type="FunFam" id="1.25.10.10:FF:000071">
    <property type="entry name" value="Coatomer subunit gamma"/>
    <property type="match status" value="1"/>
</dbReference>
<dbReference type="GO" id="GO:0030117">
    <property type="term" value="C:membrane coat"/>
    <property type="evidence" value="ECO:0007669"/>
    <property type="project" value="InterPro"/>
</dbReference>
<dbReference type="PANTHER" id="PTHR10261">
    <property type="entry name" value="COATOMER SUBUNIT GAMMA"/>
    <property type="match status" value="1"/>
</dbReference>
<feature type="domain" description="Clathrin/coatomer adaptor adaptin-like N-terminal" evidence="12">
    <location>
        <begin position="1"/>
        <end position="419"/>
    </location>
</feature>
<evidence type="ECO:0000256" key="2">
    <source>
        <dbReference type="ARBA" id="ARBA00004347"/>
    </source>
</evidence>
<evidence type="ECO:0000256" key="1">
    <source>
        <dbReference type="ARBA" id="ARBA00004255"/>
    </source>
</evidence>
<dbReference type="GO" id="GO:0000139">
    <property type="term" value="C:Golgi membrane"/>
    <property type="evidence" value="ECO:0007669"/>
    <property type="project" value="UniProtKB-SubCell"/>
</dbReference>
<evidence type="ECO:0000313" key="13">
    <source>
        <dbReference type="EMBL" id="ONM52168.1"/>
    </source>
</evidence>
<evidence type="ECO:0000256" key="9">
    <source>
        <dbReference type="ARBA" id="ARBA00023034"/>
    </source>
</evidence>
<gene>
    <name evidence="13" type="ORF">ZEAMMB73_Zm00001d019106</name>
</gene>
<keyword evidence="4" id="KW-0813">Transport</keyword>
<protein>
    <submittedName>
        <fullName evidence="13">Coatomer subunit gamma</fullName>
    </submittedName>
</protein>
<reference evidence="13" key="1">
    <citation type="submission" date="2015-12" db="EMBL/GenBank/DDBJ databases">
        <title>Update maize B73 reference genome by single molecule sequencing technologies.</title>
        <authorList>
            <consortium name="Maize Genome Sequencing Project"/>
            <person name="Ware D."/>
        </authorList>
    </citation>
    <scope>NUCLEOTIDE SEQUENCE [LARGE SCALE GENOMIC DNA]</scope>
    <source>
        <tissue evidence="13">Seedling</tissue>
    </source>
</reference>
<evidence type="ECO:0000256" key="5">
    <source>
        <dbReference type="ARBA" id="ARBA00022490"/>
    </source>
</evidence>
<keyword evidence="7" id="KW-0931">ER-Golgi transport</keyword>
<evidence type="ECO:0000256" key="3">
    <source>
        <dbReference type="ARBA" id="ARBA00010720"/>
    </source>
</evidence>
<dbReference type="PANTHER" id="PTHR10261:SF0">
    <property type="entry name" value="COATOMER SUBUNIT GAMMA-2"/>
    <property type="match status" value="1"/>
</dbReference>
<accession>A0A1D6HV51</accession>
<dbReference type="Gene3D" id="1.25.10.10">
    <property type="entry name" value="Leucine-rich Repeat Variant"/>
    <property type="match status" value="1"/>
</dbReference>